<dbReference type="Gene3D" id="3.40.50.300">
    <property type="entry name" value="P-loop containing nucleotide triphosphate hydrolases"/>
    <property type="match status" value="1"/>
</dbReference>
<evidence type="ECO:0000256" key="9">
    <source>
        <dbReference type="HAMAP-Rule" id="MF_00096"/>
    </source>
</evidence>
<sequence length="885" mass="99538">MKKLTPMMQQYMDIKAQHKDALLLFRLGDFYELFFEDAKVAARELEITLTGRDCGQEERAPMCGVPHHSVDSYIDRLITKGYKVAICDQVEDASQAVGIVKRDVVRIITPGTLIDTQLLDEKRNNYLLSLYGSSGGWGISYVDISTGELYTTEILGIDSLQKLQDEITKIQPKEVIYYISPSLSCSDGLMDFFKQFNLTVSLYNEWCYEEAYGVKILKEHFKVFSVEALGFKANHQGIISTGALIDYLMTTQKRFLSHINKIEIYQTSEGMVLDYSTRTNLELTETIRGKSKKGSLLWVLDKTSTAMGGRMLRRWIEAPLLKVEDINSRLEAVEVMKDDLLLRKEIKNHLRRVYDLERLAAKVSFGSANPRDLIALKTSLQEIPLIKALISDKTGLLKEIVNNIDILQDVSELIEASIIDEPPISFKEGGIIKYGYHPEVDQLQIATKEGKQWIAKLEQEEKDKTGIKSLKVGFNKVFGYYIEVTKSYLKLVPESYIRKQTLANCERFITPELKEMESKILGAEEKIVALEYQLFIEIRNIIGAEVERIQKTATALAKLDALYSLGEIAAENNYVKPKLTNQHSIRIEEGRHPVVEKMLNNNLFISNNTYMDGEEFQISIITGPNMAGKSTYMRQVALIVLMAQIGSFIPAASGEIGVVDRIFTRVGASDDLAQGQSTFMVEMSEMANILNSATENSLLILDEIGRGTSTFDGLSIAWSVIEHISKFLGGKTLFSTHYHELTELEGKIKGVKNYRISVQEEGEDIIFLRKVIEGSADKSYGIQVARLAGLPASVIGRAHDILLQLEEKDIAKVETIKEDLKATRDEVAVNIEAPPLQMDLNSLYNQSIIEDIKSINLLNTTPIEALNILADLQKKTAQSLEGRNK</sequence>
<dbReference type="PANTHER" id="PTHR11361:SF34">
    <property type="entry name" value="DNA MISMATCH REPAIR PROTEIN MSH1, MITOCHONDRIAL"/>
    <property type="match status" value="1"/>
</dbReference>
<keyword evidence="4 9" id="KW-0227">DNA damage</keyword>
<dbReference type="NCBIfam" id="NF003810">
    <property type="entry name" value="PRK05399.1"/>
    <property type="match status" value="1"/>
</dbReference>
<dbReference type="Pfam" id="PF05192">
    <property type="entry name" value="MutS_III"/>
    <property type="match status" value="1"/>
</dbReference>
<dbReference type="InterPro" id="IPR000432">
    <property type="entry name" value="DNA_mismatch_repair_MutS_C"/>
</dbReference>
<comment type="function">
    <text evidence="8 9">This protein is involved in the repair of mismatches in DNA. It is possible that it carries out the mismatch recognition step. This protein has a weak ATPase activity.</text>
</comment>
<dbReference type="GO" id="GO:0005829">
    <property type="term" value="C:cytosol"/>
    <property type="evidence" value="ECO:0007669"/>
    <property type="project" value="TreeGrafter"/>
</dbReference>
<dbReference type="InterPro" id="IPR036187">
    <property type="entry name" value="DNA_mismatch_repair_MutS_sf"/>
</dbReference>
<dbReference type="Pfam" id="PF05188">
    <property type="entry name" value="MutS_II"/>
    <property type="match status" value="1"/>
</dbReference>
<comment type="caution">
    <text evidence="12">The sequence shown here is derived from an EMBL/GenBank/DDBJ whole genome shotgun (WGS) entry which is preliminary data.</text>
</comment>
<dbReference type="InterPro" id="IPR045076">
    <property type="entry name" value="MutS"/>
</dbReference>
<evidence type="ECO:0000259" key="11">
    <source>
        <dbReference type="PROSITE" id="PS00486"/>
    </source>
</evidence>
<dbReference type="Gene3D" id="3.40.1170.10">
    <property type="entry name" value="DNA repair protein MutS, domain I"/>
    <property type="match status" value="1"/>
</dbReference>
<evidence type="ECO:0000256" key="10">
    <source>
        <dbReference type="RuleBase" id="RU003756"/>
    </source>
</evidence>
<dbReference type="GO" id="GO:0140664">
    <property type="term" value="F:ATP-dependent DNA damage sensor activity"/>
    <property type="evidence" value="ECO:0007669"/>
    <property type="project" value="InterPro"/>
</dbReference>
<dbReference type="PROSITE" id="PS00486">
    <property type="entry name" value="DNA_MISMATCH_REPAIR_2"/>
    <property type="match status" value="1"/>
</dbReference>
<dbReference type="GO" id="GO:0006298">
    <property type="term" value="P:mismatch repair"/>
    <property type="evidence" value="ECO:0007669"/>
    <property type="project" value="UniProtKB-UniRule"/>
</dbReference>
<dbReference type="Proteomes" id="UP000465601">
    <property type="component" value="Unassembled WGS sequence"/>
</dbReference>
<dbReference type="PANTHER" id="PTHR11361">
    <property type="entry name" value="DNA MISMATCH REPAIR PROTEIN MUTS FAMILY MEMBER"/>
    <property type="match status" value="1"/>
</dbReference>
<dbReference type="FunFam" id="1.10.1420.10:FF:000007">
    <property type="entry name" value="DNA mismatch repair protein MutS"/>
    <property type="match status" value="1"/>
</dbReference>
<dbReference type="SUPFAM" id="SSF53150">
    <property type="entry name" value="DNA repair protein MutS, domain II"/>
    <property type="match status" value="1"/>
</dbReference>
<organism evidence="12 13">
    <name type="scientific">Alkaliphilus serpentinus</name>
    <dbReference type="NCBI Taxonomy" id="1482731"/>
    <lineage>
        <taxon>Bacteria</taxon>
        <taxon>Bacillati</taxon>
        <taxon>Bacillota</taxon>
        <taxon>Clostridia</taxon>
        <taxon>Peptostreptococcales</taxon>
        <taxon>Natronincolaceae</taxon>
        <taxon>Alkaliphilus</taxon>
    </lineage>
</organism>
<dbReference type="AlphaFoldDB" id="A0A833HM14"/>
<evidence type="ECO:0000256" key="3">
    <source>
        <dbReference type="ARBA" id="ARBA00022741"/>
    </source>
</evidence>
<evidence type="ECO:0000256" key="1">
    <source>
        <dbReference type="ARBA" id="ARBA00006271"/>
    </source>
</evidence>
<dbReference type="InterPro" id="IPR007696">
    <property type="entry name" value="DNA_mismatch_repair_MutS_core"/>
</dbReference>
<dbReference type="Pfam" id="PF00488">
    <property type="entry name" value="MutS_V"/>
    <property type="match status" value="1"/>
</dbReference>
<evidence type="ECO:0000256" key="5">
    <source>
        <dbReference type="ARBA" id="ARBA00022840"/>
    </source>
</evidence>
<name>A0A833HM14_9FIRM</name>
<dbReference type="Gene3D" id="3.30.420.110">
    <property type="entry name" value="MutS, connector domain"/>
    <property type="match status" value="1"/>
</dbReference>
<dbReference type="GO" id="GO:0005524">
    <property type="term" value="F:ATP binding"/>
    <property type="evidence" value="ECO:0007669"/>
    <property type="project" value="UniProtKB-UniRule"/>
</dbReference>
<dbReference type="InterPro" id="IPR017261">
    <property type="entry name" value="DNA_mismatch_repair_MutS/MSH"/>
</dbReference>
<feature type="domain" description="DNA mismatch repair proteins mutS family" evidence="11">
    <location>
        <begin position="697"/>
        <end position="713"/>
    </location>
</feature>
<dbReference type="NCBIfam" id="TIGR01070">
    <property type="entry name" value="mutS1"/>
    <property type="match status" value="1"/>
</dbReference>
<dbReference type="InterPro" id="IPR005748">
    <property type="entry name" value="DNA_mismatch_repair_MutS"/>
</dbReference>
<dbReference type="InterPro" id="IPR027417">
    <property type="entry name" value="P-loop_NTPase"/>
</dbReference>
<dbReference type="FunFam" id="3.40.50.300:FF:000870">
    <property type="entry name" value="MutS protein homolog 4"/>
    <property type="match status" value="1"/>
</dbReference>
<dbReference type="Gene3D" id="1.10.1420.10">
    <property type="match status" value="2"/>
</dbReference>
<dbReference type="InterPro" id="IPR016151">
    <property type="entry name" value="DNA_mismatch_repair_MutS_N"/>
</dbReference>
<dbReference type="SUPFAM" id="SSF55271">
    <property type="entry name" value="DNA repair protein MutS, domain I"/>
    <property type="match status" value="1"/>
</dbReference>
<evidence type="ECO:0000256" key="6">
    <source>
        <dbReference type="ARBA" id="ARBA00023125"/>
    </source>
</evidence>
<accession>A0A833HM14</accession>
<dbReference type="SUPFAM" id="SSF48334">
    <property type="entry name" value="DNA repair protein MutS, domain III"/>
    <property type="match status" value="1"/>
</dbReference>
<dbReference type="SMART" id="SM00533">
    <property type="entry name" value="MUTSd"/>
    <property type="match status" value="1"/>
</dbReference>
<evidence type="ECO:0000256" key="8">
    <source>
        <dbReference type="ARBA" id="ARBA00024647"/>
    </source>
</evidence>
<comment type="similarity">
    <text evidence="1 9 10">Belongs to the DNA mismatch repair MutS family.</text>
</comment>
<protein>
    <recommendedName>
        <fullName evidence="2 9">DNA mismatch repair protein MutS</fullName>
    </recommendedName>
</protein>
<dbReference type="GO" id="GO:0003684">
    <property type="term" value="F:damaged DNA binding"/>
    <property type="evidence" value="ECO:0007669"/>
    <property type="project" value="UniProtKB-UniRule"/>
</dbReference>
<keyword evidence="13" id="KW-1185">Reference proteome</keyword>
<dbReference type="PIRSF" id="PIRSF037677">
    <property type="entry name" value="DNA_mis_repair_Msh6"/>
    <property type="match status" value="1"/>
</dbReference>
<dbReference type="InterPro" id="IPR036678">
    <property type="entry name" value="MutS_con_dom_sf"/>
</dbReference>
<keyword evidence="5 9" id="KW-0067">ATP-binding</keyword>
<gene>
    <name evidence="9 12" type="primary">mutS</name>
    <name evidence="12" type="ORF">F8153_12715</name>
</gene>
<keyword evidence="6 9" id="KW-0238">DNA-binding</keyword>
<dbReference type="FunFam" id="3.40.1170.10:FF:000001">
    <property type="entry name" value="DNA mismatch repair protein MutS"/>
    <property type="match status" value="1"/>
</dbReference>
<keyword evidence="7 9" id="KW-0234">DNA repair</keyword>
<dbReference type="Pfam" id="PF05190">
    <property type="entry name" value="MutS_IV"/>
    <property type="match status" value="1"/>
</dbReference>
<keyword evidence="3 9" id="KW-0547">Nucleotide-binding</keyword>
<dbReference type="InterPro" id="IPR007695">
    <property type="entry name" value="DNA_mismatch_repair_MutS-lik_N"/>
</dbReference>
<reference evidence="12 13" key="1">
    <citation type="submission" date="2019-10" db="EMBL/GenBank/DDBJ databases">
        <title>Alkaliphilus serpentinus sp. nov. and Alkaliphilus pronyensis sp. nov., two novel anaerobic alkaliphilic species isolated from the serpentinized-hosted hydrothermal field of the Prony Bay (New Caledonia).</title>
        <authorList>
            <person name="Postec A."/>
        </authorList>
    </citation>
    <scope>NUCLEOTIDE SEQUENCE [LARGE SCALE GENOMIC DNA]</scope>
    <source>
        <strain evidence="12 13">LacT</strain>
    </source>
</reference>
<dbReference type="OrthoDB" id="9802448at2"/>
<dbReference type="CDD" id="cd03284">
    <property type="entry name" value="ABC_MutS1"/>
    <property type="match status" value="1"/>
</dbReference>
<dbReference type="HAMAP" id="MF_00096">
    <property type="entry name" value="MutS"/>
    <property type="match status" value="1"/>
</dbReference>
<dbReference type="Pfam" id="PF01624">
    <property type="entry name" value="MutS_I"/>
    <property type="match status" value="1"/>
</dbReference>
<dbReference type="EMBL" id="WBZB01000045">
    <property type="protein sequence ID" value="KAB3527255.1"/>
    <property type="molecule type" value="Genomic_DNA"/>
</dbReference>
<dbReference type="GO" id="GO:0030983">
    <property type="term" value="F:mismatched DNA binding"/>
    <property type="evidence" value="ECO:0007669"/>
    <property type="project" value="InterPro"/>
</dbReference>
<dbReference type="SUPFAM" id="SSF52540">
    <property type="entry name" value="P-loop containing nucleoside triphosphate hydrolases"/>
    <property type="match status" value="1"/>
</dbReference>
<evidence type="ECO:0000256" key="4">
    <source>
        <dbReference type="ARBA" id="ARBA00022763"/>
    </source>
</evidence>
<dbReference type="SMART" id="SM00534">
    <property type="entry name" value="MUTSac"/>
    <property type="match status" value="1"/>
</dbReference>
<evidence type="ECO:0000313" key="13">
    <source>
        <dbReference type="Proteomes" id="UP000465601"/>
    </source>
</evidence>
<evidence type="ECO:0000313" key="12">
    <source>
        <dbReference type="EMBL" id="KAB3527255.1"/>
    </source>
</evidence>
<evidence type="ECO:0000256" key="2">
    <source>
        <dbReference type="ARBA" id="ARBA00021982"/>
    </source>
</evidence>
<evidence type="ECO:0000256" key="7">
    <source>
        <dbReference type="ARBA" id="ARBA00023204"/>
    </source>
</evidence>
<feature type="binding site" evidence="9">
    <location>
        <begin position="623"/>
        <end position="630"/>
    </location>
    <ligand>
        <name>ATP</name>
        <dbReference type="ChEBI" id="CHEBI:30616"/>
    </ligand>
</feature>
<dbReference type="InterPro" id="IPR007861">
    <property type="entry name" value="DNA_mismatch_repair_MutS_clamp"/>
</dbReference>
<proteinExistence type="inferred from homology"/>
<dbReference type="InterPro" id="IPR007860">
    <property type="entry name" value="DNA_mmatch_repair_MutS_con_dom"/>
</dbReference>